<name>A0A392P1Y7_9FABA</name>
<keyword evidence="2" id="KW-1185">Reference proteome</keyword>
<feature type="non-terminal residue" evidence="1">
    <location>
        <position position="1"/>
    </location>
</feature>
<evidence type="ECO:0000313" key="2">
    <source>
        <dbReference type="Proteomes" id="UP000265520"/>
    </source>
</evidence>
<reference evidence="1 2" key="1">
    <citation type="journal article" date="2018" name="Front. Plant Sci.">
        <title>Red Clover (Trifolium pratense) and Zigzag Clover (T. medium) - A Picture of Genomic Similarities and Differences.</title>
        <authorList>
            <person name="Dluhosova J."/>
            <person name="Istvanek J."/>
            <person name="Nedelnik J."/>
            <person name="Repkova J."/>
        </authorList>
    </citation>
    <scope>NUCLEOTIDE SEQUENCE [LARGE SCALE GENOMIC DNA]</scope>
    <source>
        <strain evidence="2">cv. 10/8</strain>
        <tissue evidence="1">Leaf</tissue>
    </source>
</reference>
<comment type="caution">
    <text evidence="1">The sequence shown here is derived from an EMBL/GenBank/DDBJ whole genome shotgun (WGS) entry which is preliminary data.</text>
</comment>
<protein>
    <submittedName>
        <fullName evidence="1">Uncharacterized protein</fullName>
    </submittedName>
</protein>
<dbReference type="AlphaFoldDB" id="A0A392P1Y7"/>
<proteinExistence type="predicted"/>
<accession>A0A392P1Y7</accession>
<sequence>KNTRAWVEGVNKEFETVQLRKKGRLLTNDFFEETTITNQIWKENLGILDSELSMHMKFSLKPKTLFIKKDVFDISEFESFKTEVNDKLVSQESQILEIIKNQKDMQAKQDDMAAKQDAMGADLKAIIAILSQNRNP</sequence>
<dbReference type="Proteomes" id="UP000265520">
    <property type="component" value="Unassembled WGS sequence"/>
</dbReference>
<dbReference type="EMBL" id="LXQA010058908">
    <property type="protein sequence ID" value="MCI05510.1"/>
    <property type="molecule type" value="Genomic_DNA"/>
</dbReference>
<organism evidence="1 2">
    <name type="scientific">Trifolium medium</name>
    <dbReference type="NCBI Taxonomy" id="97028"/>
    <lineage>
        <taxon>Eukaryota</taxon>
        <taxon>Viridiplantae</taxon>
        <taxon>Streptophyta</taxon>
        <taxon>Embryophyta</taxon>
        <taxon>Tracheophyta</taxon>
        <taxon>Spermatophyta</taxon>
        <taxon>Magnoliopsida</taxon>
        <taxon>eudicotyledons</taxon>
        <taxon>Gunneridae</taxon>
        <taxon>Pentapetalae</taxon>
        <taxon>rosids</taxon>
        <taxon>fabids</taxon>
        <taxon>Fabales</taxon>
        <taxon>Fabaceae</taxon>
        <taxon>Papilionoideae</taxon>
        <taxon>50 kb inversion clade</taxon>
        <taxon>NPAAA clade</taxon>
        <taxon>Hologalegina</taxon>
        <taxon>IRL clade</taxon>
        <taxon>Trifolieae</taxon>
        <taxon>Trifolium</taxon>
    </lineage>
</organism>
<evidence type="ECO:0000313" key="1">
    <source>
        <dbReference type="EMBL" id="MCI05510.1"/>
    </source>
</evidence>